<protein>
    <submittedName>
        <fullName evidence="1">Uncharacterized protein</fullName>
    </submittedName>
</protein>
<dbReference type="RefSeq" id="WP_149729557.1">
    <property type="nucleotide sequence ID" value="NZ_VUJV01000006.1"/>
</dbReference>
<evidence type="ECO:0000313" key="1">
    <source>
        <dbReference type="EMBL" id="KAA1416887.1"/>
    </source>
</evidence>
<sequence length="293" mass="29525">MVGVSDASSPSVDVHFTPLVPSKQVLNSSVNASATKLVTVSGGSTTVPTNATTVRMTVTVTGAAGGTLSFYPSGNPAGSSGQTVSWAPSGTSTATITTDIGQKNQVAFVNSSAAKAKVKATINGYSTEVEADDISGIGGSDGQVLTNVGGDDAAWAEPAMPAVFYSQDPTYTTLVGTSTVGSLTVPAGNYAVEASLSGYNNSSNGYFNCYLRTPSGGYFGQDRFANVMTPIKNATITLNGLLATGGGDIEVECGLVAGAVDIYEITIMATAVGDATGPISTQPSPPPRTHQGR</sequence>
<reference evidence="1 2" key="2">
    <citation type="submission" date="2019-09" db="EMBL/GenBank/DDBJ databases">
        <authorList>
            <person name="Jin C."/>
        </authorList>
    </citation>
    <scope>NUCLEOTIDE SEQUENCE [LARGE SCALE GENOMIC DNA]</scope>
    <source>
        <strain evidence="1 2">BN130099</strain>
    </source>
</reference>
<accession>A0A5B1LB34</accession>
<organism evidence="1 2">
    <name type="scientific">Nocardioides humilatus</name>
    <dbReference type="NCBI Taxonomy" id="2607660"/>
    <lineage>
        <taxon>Bacteria</taxon>
        <taxon>Bacillati</taxon>
        <taxon>Actinomycetota</taxon>
        <taxon>Actinomycetes</taxon>
        <taxon>Propionibacteriales</taxon>
        <taxon>Nocardioidaceae</taxon>
        <taxon>Nocardioides</taxon>
    </lineage>
</organism>
<dbReference type="EMBL" id="VUJV01000006">
    <property type="protein sequence ID" value="KAA1416887.1"/>
    <property type="molecule type" value="Genomic_DNA"/>
</dbReference>
<reference evidence="1 2" key="1">
    <citation type="submission" date="2019-09" db="EMBL/GenBank/DDBJ databases">
        <title>Nocardioides panacisoli sp. nov., isolated from the soil of a ginseng field.</title>
        <authorList>
            <person name="Cho C."/>
        </authorList>
    </citation>
    <scope>NUCLEOTIDE SEQUENCE [LARGE SCALE GENOMIC DNA]</scope>
    <source>
        <strain evidence="1 2">BN130099</strain>
    </source>
</reference>
<dbReference type="Proteomes" id="UP000325003">
    <property type="component" value="Unassembled WGS sequence"/>
</dbReference>
<name>A0A5B1LB34_9ACTN</name>
<dbReference type="AlphaFoldDB" id="A0A5B1LB34"/>
<gene>
    <name evidence="1" type="ORF">F0U44_17015</name>
</gene>
<evidence type="ECO:0000313" key="2">
    <source>
        <dbReference type="Proteomes" id="UP000325003"/>
    </source>
</evidence>
<comment type="caution">
    <text evidence="1">The sequence shown here is derived from an EMBL/GenBank/DDBJ whole genome shotgun (WGS) entry which is preliminary data.</text>
</comment>
<keyword evidence="2" id="KW-1185">Reference proteome</keyword>
<proteinExistence type="predicted"/>